<dbReference type="HOGENOM" id="CLU_2313364_0_0_1"/>
<evidence type="ECO:0000259" key="1">
    <source>
        <dbReference type="Pfam" id="PF05699"/>
    </source>
</evidence>
<sequence>CCSSGARGNPTSPGHEWWKEKERTLPVLGHFARDILLVLASSVSSEHALAWLEELLKNETPDTVDKCKDVTLEDPGIADAAADALADFGITTDGGDANQN</sequence>
<reference evidence="2" key="1">
    <citation type="submission" date="2015-04" db="UniProtKB">
        <authorList>
            <consortium name="EnsemblPlants"/>
        </authorList>
    </citation>
    <scope>IDENTIFICATION</scope>
</reference>
<dbReference type="Proteomes" id="UP000026962">
    <property type="component" value="Chromosome 5"/>
</dbReference>
<proteinExistence type="predicted"/>
<dbReference type="GO" id="GO:0046983">
    <property type="term" value="F:protein dimerization activity"/>
    <property type="evidence" value="ECO:0007669"/>
    <property type="project" value="InterPro"/>
</dbReference>
<dbReference type="SUPFAM" id="SSF53098">
    <property type="entry name" value="Ribonuclease H-like"/>
    <property type="match status" value="1"/>
</dbReference>
<organism evidence="2">
    <name type="scientific">Oryza punctata</name>
    <name type="common">Red rice</name>
    <dbReference type="NCBI Taxonomy" id="4537"/>
    <lineage>
        <taxon>Eukaryota</taxon>
        <taxon>Viridiplantae</taxon>
        <taxon>Streptophyta</taxon>
        <taxon>Embryophyta</taxon>
        <taxon>Tracheophyta</taxon>
        <taxon>Spermatophyta</taxon>
        <taxon>Magnoliopsida</taxon>
        <taxon>Liliopsida</taxon>
        <taxon>Poales</taxon>
        <taxon>Poaceae</taxon>
        <taxon>BOP clade</taxon>
        <taxon>Oryzoideae</taxon>
        <taxon>Oryzeae</taxon>
        <taxon>Oryzinae</taxon>
        <taxon>Oryza</taxon>
    </lineage>
</organism>
<dbReference type="InterPro" id="IPR008906">
    <property type="entry name" value="HATC_C_dom"/>
</dbReference>
<dbReference type="EnsemblPlants" id="OPUNC05G13920.1">
    <property type="protein sequence ID" value="OPUNC05G13920.1"/>
    <property type="gene ID" value="OPUNC05G13920"/>
</dbReference>
<dbReference type="Gramene" id="OPUNC05G13920.1">
    <property type="protein sequence ID" value="OPUNC05G13920.1"/>
    <property type="gene ID" value="OPUNC05G13920"/>
</dbReference>
<dbReference type="Pfam" id="PF05699">
    <property type="entry name" value="Dimer_Tnp_hAT"/>
    <property type="match status" value="1"/>
</dbReference>
<dbReference type="AlphaFoldDB" id="A0A0E0L2C0"/>
<dbReference type="InterPro" id="IPR012337">
    <property type="entry name" value="RNaseH-like_sf"/>
</dbReference>
<keyword evidence="3" id="KW-1185">Reference proteome</keyword>
<accession>A0A0E0L2C0</accession>
<evidence type="ECO:0000313" key="2">
    <source>
        <dbReference type="EnsemblPlants" id="OPUNC05G13920.1"/>
    </source>
</evidence>
<evidence type="ECO:0000313" key="3">
    <source>
        <dbReference type="Proteomes" id="UP000026962"/>
    </source>
</evidence>
<name>A0A0E0L2C0_ORYPU</name>
<reference evidence="2" key="2">
    <citation type="submission" date="2018-05" db="EMBL/GenBank/DDBJ databases">
        <title>OpunRS2 (Oryza punctata Reference Sequence Version 2).</title>
        <authorList>
            <person name="Zhang J."/>
            <person name="Kudrna D."/>
            <person name="Lee S."/>
            <person name="Talag J."/>
            <person name="Welchert J."/>
            <person name="Wing R.A."/>
        </authorList>
    </citation>
    <scope>NUCLEOTIDE SEQUENCE [LARGE SCALE GENOMIC DNA]</scope>
</reference>
<feature type="domain" description="HAT C-terminal dimerisation" evidence="1">
    <location>
        <begin position="16"/>
        <end position="49"/>
    </location>
</feature>
<dbReference type="STRING" id="4537.A0A0E0L2C0"/>
<protein>
    <recommendedName>
        <fullName evidence="1">HAT C-terminal dimerisation domain-containing protein</fullName>
    </recommendedName>
</protein>